<evidence type="ECO:0008006" key="3">
    <source>
        <dbReference type="Google" id="ProtNLM"/>
    </source>
</evidence>
<dbReference type="Proteomes" id="UP000320404">
    <property type="component" value="Unassembled WGS sequence"/>
</dbReference>
<gene>
    <name evidence="1" type="ORF">EVA69_03770</name>
</gene>
<organism evidence="1 2">
    <name type="scientific">OM182 bacterium</name>
    <dbReference type="NCBI Taxonomy" id="2510334"/>
    <lineage>
        <taxon>Bacteria</taxon>
        <taxon>Pseudomonadati</taxon>
        <taxon>Pseudomonadota</taxon>
        <taxon>Gammaproteobacteria</taxon>
        <taxon>OMG group</taxon>
        <taxon>OM182 clade</taxon>
    </lineage>
</organism>
<dbReference type="PANTHER" id="PTHR35757">
    <property type="entry name" value="THERMOSOME SUBUNIT GAMMA"/>
    <property type="match status" value="1"/>
</dbReference>
<name>A0A520RZY4_9GAMM</name>
<accession>A0A520RZY4</accession>
<sequence length="276" mass="30196">MLALLVTPSSHAQFVRFVEDGQQWQGKLQTSINRYVAKNGTEVELVAAVHIADAAYYEALNAYFEQRDVVLYELVTSEPDPDLSQQARDDGGSAIGFVQAAMASYLQLQFQLQEINYGADNFRHADLSMQELRSIMDAKNENFFTMFMNLAAAQMASEQQARLNGSGAVSSFTVLSLLTALAADNQGQALKYLVAQELGRSGGLIIGAELESQVTILGDRNAAALGELQQVLSDGSGQRISLFYGAAHMPGIERALLEELEFSMSEQTWLDAWVIP</sequence>
<reference evidence="1 2" key="1">
    <citation type="submission" date="2019-02" db="EMBL/GenBank/DDBJ databases">
        <title>Prokaryotic population dynamics and viral predation in marine succession experiment using metagenomics: the confinement effect.</title>
        <authorList>
            <person name="Haro-Moreno J.M."/>
            <person name="Rodriguez-Valera F."/>
            <person name="Lopez-Perez M."/>
        </authorList>
    </citation>
    <scope>NUCLEOTIDE SEQUENCE [LARGE SCALE GENOMIC DNA]</scope>
    <source>
        <strain evidence="1">MED-G158</strain>
    </source>
</reference>
<dbReference type="AlphaFoldDB" id="A0A520RZY4"/>
<evidence type="ECO:0000313" key="1">
    <source>
        <dbReference type="EMBL" id="RZO75790.1"/>
    </source>
</evidence>
<dbReference type="EMBL" id="SHAH01000046">
    <property type="protein sequence ID" value="RZO75790.1"/>
    <property type="molecule type" value="Genomic_DNA"/>
</dbReference>
<evidence type="ECO:0000313" key="2">
    <source>
        <dbReference type="Proteomes" id="UP000320404"/>
    </source>
</evidence>
<dbReference type="PANTHER" id="PTHR35757:SF1">
    <property type="entry name" value="THERMOSOME SUBUNIT GAMMA"/>
    <property type="match status" value="1"/>
</dbReference>
<protein>
    <recommendedName>
        <fullName evidence="3">TraB/GumN family protein</fullName>
    </recommendedName>
</protein>
<comment type="caution">
    <text evidence="1">The sequence shown here is derived from an EMBL/GenBank/DDBJ whole genome shotgun (WGS) entry which is preliminary data.</text>
</comment>
<proteinExistence type="predicted"/>